<sequence length="481" mass="53393">MFCRHLKMFSLNASVIPSSTSQLARSEVPKVGQIKSSSLCSLPLRPLTTQPATFGRKEQILSRKSAAFICAAALNARMGAEQTQTVTRQSSTITIAPIQGKEKSPDLDDGGTGLPPRDDDGGGGGGGGGGGWSSGGFFFFGFLAFLGFLKDQEKEGTYRDDSFPLALVAGKGRHECIYLAVTCSPLRSHGPDPCYSPTSLSWPTLIITVFLHFFPFFKSHFHFASTPNLNLYPQFHPQEITRVQSFDFSKATGNGQKCLEGIKHLCASLLYCCDLELNKQTHGLDDPAVLASQTVFSVSEIEALYELFKKISSSAVNDDGLINKEKFQLALFKTNKKESLFADRVFDLFDTKHNGILGFEEFARALSVFHPNAPIDDKINFSFQLYDLKQQGFIERQEVKQMVVATLAESGMNLSDDVIESIINKTFEEADTKHDGKIDQEEWRNLVLRHPSLLKNMTLQYLKDITTTFPSFVFHSRVEDM</sequence>
<evidence type="ECO:0000313" key="2">
    <source>
        <dbReference type="Proteomes" id="UP001056120"/>
    </source>
</evidence>
<comment type="caution">
    <text evidence="1">The sequence shown here is derived from an EMBL/GenBank/DDBJ whole genome shotgun (WGS) entry which is preliminary data.</text>
</comment>
<reference evidence="1 2" key="2">
    <citation type="journal article" date="2022" name="Mol. Ecol. Resour.">
        <title>The genomes of chicory, endive, great burdock and yacon provide insights into Asteraceae paleo-polyploidization history and plant inulin production.</title>
        <authorList>
            <person name="Fan W."/>
            <person name="Wang S."/>
            <person name="Wang H."/>
            <person name="Wang A."/>
            <person name="Jiang F."/>
            <person name="Liu H."/>
            <person name="Zhao H."/>
            <person name="Xu D."/>
            <person name="Zhang Y."/>
        </authorList>
    </citation>
    <scope>NUCLEOTIDE SEQUENCE [LARGE SCALE GENOMIC DNA]</scope>
    <source>
        <strain evidence="2">cv. Yunnan</strain>
        <tissue evidence="1">Leaves</tissue>
    </source>
</reference>
<dbReference type="Proteomes" id="UP001056120">
    <property type="component" value="Linkage Group LG25"/>
</dbReference>
<accession>A0ACB9A214</accession>
<dbReference type="EMBL" id="CM042042">
    <property type="protein sequence ID" value="KAI3703771.1"/>
    <property type="molecule type" value="Genomic_DNA"/>
</dbReference>
<evidence type="ECO:0000313" key="1">
    <source>
        <dbReference type="EMBL" id="KAI3703771.1"/>
    </source>
</evidence>
<protein>
    <submittedName>
        <fullName evidence="1">Uncharacterized protein</fullName>
    </submittedName>
</protein>
<proteinExistence type="predicted"/>
<keyword evidence="2" id="KW-1185">Reference proteome</keyword>
<gene>
    <name evidence="1" type="ORF">L1987_73966</name>
</gene>
<name>A0ACB9A214_9ASTR</name>
<organism evidence="1 2">
    <name type="scientific">Smallanthus sonchifolius</name>
    <dbReference type="NCBI Taxonomy" id="185202"/>
    <lineage>
        <taxon>Eukaryota</taxon>
        <taxon>Viridiplantae</taxon>
        <taxon>Streptophyta</taxon>
        <taxon>Embryophyta</taxon>
        <taxon>Tracheophyta</taxon>
        <taxon>Spermatophyta</taxon>
        <taxon>Magnoliopsida</taxon>
        <taxon>eudicotyledons</taxon>
        <taxon>Gunneridae</taxon>
        <taxon>Pentapetalae</taxon>
        <taxon>asterids</taxon>
        <taxon>campanulids</taxon>
        <taxon>Asterales</taxon>
        <taxon>Asteraceae</taxon>
        <taxon>Asteroideae</taxon>
        <taxon>Heliantheae alliance</taxon>
        <taxon>Millerieae</taxon>
        <taxon>Smallanthus</taxon>
    </lineage>
</organism>
<reference evidence="2" key="1">
    <citation type="journal article" date="2022" name="Mol. Ecol. Resour.">
        <title>The genomes of chicory, endive, great burdock and yacon provide insights into Asteraceae palaeo-polyploidization history and plant inulin production.</title>
        <authorList>
            <person name="Fan W."/>
            <person name="Wang S."/>
            <person name="Wang H."/>
            <person name="Wang A."/>
            <person name="Jiang F."/>
            <person name="Liu H."/>
            <person name="Zhao H."/>
            <person name="Xu D."/>
            <person name="Zhang Y."/>
        </authorList>
    </citation>
    <scope>NUCLEOTIDE SEQUENCE [LARGE SCALE GENOMIC DNA]</scope>
    <source>
        <strain evidence="2">cv. Yunnan</strain>
    </source>
</reference>